<accession>A0A5D0WQ17</accession>
<dbReference type="Proteomes" id="UP000322619">
    <property type="component" value="Unassembled WGS sequence"/>
</dbReference>
<organism evidence="1 2">
    <name type="scientific">Acetobacterium wieringae</name>
    <dbReference type="NCBI Taxonomy" id="52694"/>
    <lineage>
        <taxon>Bacteria</taxon>
        <taxon>Bacillati</taxon>
        <taxon>Bacillota</taxon>
        <taxon>Clostridia</taxon>
        <taxon>Eubacteriales</taxon>
        <taxon>Eubacteriaceae</taxon>
        <taxon>Acetobacterium</taxon>
    </lineage>
</organism>
<dbReference type="EMBL" id="VSLA01000011">
    <property type="protein sequence ID" value="TYC86365.1"/>
    <property type="molecule type" value="Genomic_DNA"/>
</dbReference>
<sequence length="290" mass="33908">MSELKIDLVKDWQDQILAAMKSEGLNNTRKMKIDQLIISYFTYLRKKEAGLKHKIHLSKEFYCPEKHKPALRKITDLLENGGDIGPYLSTRAIDFKNDYMFNNWGIIHLHLGDQPYERDCRFIKRTGLLLFMYRHDNDAYLINMVEHNRWSNLDNLQILENNWPELIENRKLYGITGLSDVISETERFSFWKKGMDTVTELTDQNGETMVIVPPGDGCMASGDSVKDVLLYMEEEKKLKNIEKAIICDLELIKSKMRDENIQPADNLEFKLVRTDGAWNIVEKNSNWILI</sequence>
<evidence type="ECO:0000313" key="1">
    <source>
        <dbReference type="EMBL" id="TYC86365.1"/>
    </source>
</evidence>
<protein>
    <submittedName>
        <fullName evidence="1">Uncharacterized protein</fullName>
    </submittedName>
</protein>
<dbReference type="RefSeq" id="WP_148637236.1">
    <property type="nucleotide sequence ID" value="NZ_VSLA01000011.1"/>
</dbReference>
<reference evidence="1 2" key="1">
    <citation type="submission" date="2019-08" db="EMBL/GenBank/DDBJ databases">
        <title>Isolation and enrichment of carboxydotrophic bacteria from anaerobic sludge for the production of bio-based chemicals from syngas.</title>
        <authorList>
            <person name="Antares A.L."/>
            <person name="Moreira J."/>
            <person name="Diender M."/>
            <person name="Parshina S.N."/>
            <person name="Stams A.J.M."/>
            <person name="Alves M."/>
            <person name="Alves J.I."/>
            <person name="Sousa D.Z."/>
        </authorList>
    </citation>
    <scope>NUCLEOTIDE SEQUENCE [LARGE SCALE GENOMIC DNA]</scope>
    <source>
        <strain evidence="1 2">JM</strain>
    </source>
</reference>
<proteinExistence type="predicted"/>
<name>A0A5D0WQ17_9FIRM</name>
<evidence type="ECO:0000313" key="2">
    <source>
        <dbReference type="Proteomes" id="UP000322619"/>
    </source>
</evidence>
<gene>
    <name evidence="1" type="ORF">FXB42_06655</name>
</gene>
<comment type="caution">
    <text evidence="1">The sequence shown here is derived from an EMBL/GenBank/DDBJ whole genome shotgun (WGS) entry which is preliminary data.</text>
</comment>
<dbReference type="AlphaFoldDB" id="A0A5D0WQ17"/>